<accession>A0A0C3Q387</accession>
<dbReference type="EMBL" id="KN823092">
    <property type="protein sequence ID" value="KIO23120.1"/>
    <property type="molecule type" value="Genomic_DNA"/>
</dbReference>
<proteinExistence type="predicted"/>
<name>A0A0C3Q387_9AGAM</name>
<organism evidence="1 2">
    <name type="scientific">Tulasnella calospora MUT 4182</name>
    <dbReference type="NCBI Taxonomy" id="1051891"/>
    <lineage>
        <taxon>Eukaryota</taxon>
        <taxon>Fungi</taxon>
        <taxon>Dikarya</taxon>
        <taxon>Basidiomycota</taxon>
        <taxon>Agaricomycotina</taxon>
        <taxon>Agaricomycetes</taxon>
        <taxon>Cantharellales</taxon>
        <taxon>Tulasnellaceae</taxon>
        <taxon>Tulasnella</taxon>
    </lineage>
</organism>
<dbReference type="AlphaFoldDB" id="A0A0C3Q387"/>
<reference evidence="1 2" key="1">
    <citation type="submission" date="2014-04" db="EMBL/GenBank/DDBJ databases">
        <authorList>
            <consortium name="DOE Joint Genome Institute"/>
            <person name="Kuo A."/>
            <person name="Girlanda M."/>
            <person name="Perotto S."/>
            <person name="Kohler A."/>
            <person name="Nagy L.G."/>
            <person name="Floudas D."/>
            <person name="Copeland A."/>
            <person name="Barry K.W."/>
            <person name="Cichocki N."/>
            <person name="Veneault-Fourrey C."/>
            <person name="LaButti K."/>
            <person name="Lindquist E.A."/>
            <person name="Lipzen A."/>
            <person name="Lundell T."/>
            <person name="Morin E."/>
            <person name="Murat C."/>
            <person name="Sun H."/>
            <person name="Tunlid A."/>
            <person name="Henrissat B."/>
            <person name="Grigoriev I.V."/>
            <person name="Hibbett D.S."/>
            <person name="Martin F."/>
            <person name="Nordberg H.P."/>
            <person name="Cantor M.N."/>
            <person name="Hua S.X."/>
        </authorList>
    </citation>
    <scope>NUCLEOTIDE SEQUENCE [LARGE SCALE GENOMIC DNA]</scope>
    <source>
        <strain evidence="1 2">MUT 4182</strain>
    </source>
</reference>
<protein>
    <submittedName>
        <fullName evidence="1">Uncharacterized protein</fullName>
    </submittedName>
</protein>
<sequence>MNELIPLSPASFAEPCSNFLWSIQPKGPLTDDRAFGPRPRHPPVVQRLSCMSSKPIKTSQVSCAIGDYELDGLEALDISPHYKLGE</sequence>
<evidence type="ECO:0000313" key="1">
    <source>
        <dbReference type="EMBL" id="KIO23120.1"/>
    </source>
</evidence>
<dbReference type="Proteomes" id="UP000054248">
    <property type="component" value="Unassembled WGS sequence"/>
</dbReference>
<reference evidence="2" key="2">
    <citation type="submission" date="2015-01" db="EMBL/GenBank/DDBJ databases">
        <title>Evolutionary Origins and Diversification of the Mycorrhizal Mutualists.</title>
        <authorList>
            <consortium name="DOE Joint Genome Institute"/>
            <consortium name="Mycorrhizal Genomics Consortium"/>
            <person name="Kohler A."/>
            <person name="Kuo A."/>
            <person name="Nagy L.G."/>
            <person name="Floudas D."/>
            <person name="Copeland A."/>
            <person name="Barry K.W."/>
            <person name="Cichocki N."/>
            <person name="Veneault-Fourrey C."/>
            <person name="LaButti K."/>
            <person name="Lindquist E.A."/>
            <person name="Lipzen A."/>
            <person name="Lundell T."/>
            <person name="Morin E."/>
            <person name="Murat C."/>
            <person name="Riley R."/>
            <person name="Ohm R."/>
            <person name="Sun H."/>
            <person name="Tunlid A."/>
            <person name="Henrissat B."/>
            <person name="Grigoriev I.V."/>
            <person name="Hibbett D.S."/>
            <person name="Martin F."/>
        </authorList>
    </citation>
    <scope>NUCLEOTIDE SEQUENCE [LARGE SCALE GENOMIC DNA]</scope>
    <source>
        <strain evidence="2">MUT 4182</strain>
    </source>
</reference>
<keyword evidence="2" id="KW-1185">Reference proteome</keyword>
<gene>
    <name evidence="1" type="ORF">M407DRAFT_112998</name>
</gene>
<dbReference type="HOGENOM" id="CLU_2499528_0_0_1"/>
<evidence type="ECO:0000313" key="2">
    <source>
        <dbReference type="Proteomes" id="UP000054248"/>
    </source>
</evidence>